<dbReference type="GO" id="GO:0006915">
    <property type="term" value="P:apoptotic process"/>
    <property type="evidence" value="ECO:0007669"/>
    <property type="project" value="UniProtKB-KW"/>
</dbReference>
<keyword evidence="6" id="KW-0963">Cytoplasm</keyword>
<keyword evidence="5" id="KW-0813">Transport</keyword>
<comment type="similarity">
    <text evidence="4">Belongs to the rabaptin family.</text>
</comment>
<dbReference type="FunFam" id="1.20.5.340:FF:000022">
    <property type="entry name" value="Rabaptin, RAB GTPase-binding effector protein 1"/>
    <property type="match status" value="1"/>
</dbReference>
<evidence type="ECO:0000259" key="22">
    <source>
        <dbReference type="Pfam" id="PF09311"/>
    </source>
</evidence>
<dbReference type="GO" id="GO:0030139">
    <property type="term" value="C:endocytic vesicle"/>
    <property type="evidence" value="ECO:0007669"/>
    <property type="project" value="TreeGrafter"/>
</dbReference>
<feature type="domain" description="Rabaptin coiled-coil" evidence="21">
    <location>
        <begin position="11"/>
        <end position="445"/>
    </location>
</feature>
<evidence type="ECO:0000256" key="6">
    <source>
        <dbReference type="ARBA" id="ARBA00022490"/>
    </source>
</evidence>
<dbReference type="Pfam" id="PF09311">
    <property type="entry name" value="Rab5-bind"/>
    <property type="match status" value="1"/>
</dbReference>
<feature type="region of interest" description="Disordered" evidence="20">
    <location>
        <begin position="266"/>
        <end position="292"/>
    </location>
</feature>
<dbReference type="GO" id="GO:0015031">
    <property type="term" value="P:protein transport"/>
    <property type="evidence" value="ECO:0007669"/>
    <property type="project" value="UniProtKB-KW"/>
</dbReference>
<keyword evidence="8" id="KW-0254">Endocytosis</keyword>
<dbReference type="Gene3D" id="1.20.5.340">
    <property type="match status" value="1"/>
</dbReference>
<sequence>MAQPGPAPQPDEDLKRQNAVLQAAQDDLGQLRTQLWEAQAEVENIKAIATVSENTKQEAIDEVKRQWREEVASLQAVMKETVRDYEHQFHLRLEQERGQWAQYRESAEREIADLRRRLSEGQEEENLENEMKKAQEDAEKLRSVVMPMEKEIAALKDKLTEAEDKVKELEASKVKELNHYLEAEKSCRTDLEMYVAVLNTQKSVLQEDAEKLRKELHEERQQHNQLKHTWQKANDQFLESQRLLMRDMQRMEIVLTSEQLRQVEELKKRDQEEDEQQRFHKRKDHNRTEVEEEAKAAAVCAFTHEESPAQLSNEEEHLDSTHGSVHSLDADLLLPSGDPFSKSDTDVFKDGLRRAQSTDSLGTSGSLQSKALGYNYKAKSAGNLDESDFGPLVGADSVSENFDTASLGSLQMPSGFMLTKDQERAIKAMTPEQEETASLLSSVTQGVESAYVSPSGYRLVSETEWNLLQKEVHNAGNKLGRRCDMCSNYEKQLQGIQIQEAETRDQVKKLQAMLRQANEQLEGTARERQELEGALSRSAQDAGHQISALVLRAQASEILLEELQQGFSQAKRDVQEQMAVLMQSREQVSEELARLQKDNDSLQGKHSLHVALQQAEDFILPDTVEALRELVLKYRESIVHVRTAAEHTEEKLKAEILFLKEQIQAEQCLKENLEETLQLEIENCKEELASISSLKAELERIKVEKGQLEATLGEKSQQLEGLQEMKTTLEEQLKREAAAKATVEQLMFEEKNKAQRLQTELDVSEQVQRDFVKLSQTLQVQLERIRQAGSLERIRAILNDTKLTDINQLPET</sequence>
<protein>
    <recommendedName>
        <fullName evidence="16">Rab GTPase-binding effector protein 1</fullName>
    </recommendedName>
    <alternativeName>
        <fullName evidence="18">Rabaptin-5</fullName>
    </alternativeName>
    <alternativeName>
        <fullName evidence="17">Rabaptin-5alpha</fullName>
    </alternativeName>
</protein>
<keyword evidence="9" id="KW-0053">Apoptosis</keyword>
<evidence type="ECO:0000313" key="24">
    <source>
        <dbReference type="RefSeq" id="XP_021550261.1"/>
    </source>
</evidence>
<evidence type="ECO:0000256" key="7">
    <source>
        <dbReference type="ARBA" id="ARBA00022553"/>
    </source>
</evidence>
<feature type="coiled-coil region" evidence="19">
    <location>
        <begin position="642"/>
        <end position="760"/>
    </location>
</feature>
<evidence type="ECO:0000256" key="16">
    <source>
        <dbReference type="ARBA" id="ARBA00069951"/>
    </source>
</evidence>
<comment type="function">
    <text evidence="15">Rab effector protein acting as linker between gamma-adaptin, RAB4A and RAB5A. Involved in endocytic membrane fusion and membrane trafficking of recycling endosomes. Involved in KCNH1 channels trafficking to and from the cell membrane. Stimulates RABGEF1 mediated nucleotide exchange on RAB5A. Mediates the traffic of PKD1:PKD2 complex from the endoplasmic reticulum through the Golgi to the cilium.</text>
</comment>
<keyword evidence="23" id="KW-1185">Reference proteome</keyword>
<dbReference type="AlphaFoldDB" id="A0A2Y9HEU0"/>
<evidence type="ECO:0000256" key="4">
    <source>
        <dbReference type="ARBA" id="ARBA00006603"/>
    </source>
</evidence>
<evidence type="ECO:0000256" key="5">
    <source>
        <dbReference type="ARBA" id="ARBA00022448"/>
    </source>
</evidence>
<dbReference type="GO" id="GO:0005769">
    <property type="term" value="C:early endosome"/>
    <property type="evidence" value="ECO:0007669"/>
    <property type="project" value="UniProtKB-SubCell"/>
</dbReference>
<evidence type="ECO:0000256" key="13">
    <source>
        <dbReference type="ARBA" id="ARBA00023054"/>
    </source>
</evidence>
<dbReference type="GO" id="GO:0006893">
    <property type="term" value="P:Golgi to plasma membrane transport"/>
    <property type="evidence" value="ECO:0007669"/>
    <property type="project" value="TreeGrafter"/>
</dbReference>
<evidence type="ECO:0000256" key="10">
    <source>
        <dbReference type="ARBA" id="ARBA00022753"/>
    </source>
</evidence>
<dbReference type="SUPFAM" id="SSF103652">
    <property type="entry name" value="G protein-binding domain"/>
    <property type="match status" value="2"/>
</dbReference>
<dbReference type="GO" id="GO:0005096">
    <property type="term" value="F:GTPase activator activity"/>
    <property type="evidence" value="ECO:0007669"/>
    <property type="project" value="InterPro"/>
</dbReference>
<evidence type="ECO:0000313" key="23">
    <source>
        <dbReference type="Proteomes" id="UP000248481"/>
    </source>
</evidence>
<organism evidence="23 24">
    <name type="scientific">Neomonachus schauinslandi</name>
    <name type="common">Hawaiian monk seal</name>
    <name type="synonym">Monachus schauinslandi</name>
    <dbReference type="NCBI Taxonomy" id="29088"/>
    <lineage>
        <taxon>Eukaryota</taxon>
        <taxon>Metazoa</taxon>
        <taxon>Chordata</taxon>
        <taxon>Craniata</taxon>
        <taxon>Vertebrata</taxon>
        <taxon>Euteleostomi</taxon>
        <taxon>Mammalia</taxon>
        <taxon>Eutheria</taxon>
        <taxon>Laurasiatheria</taxon>
        <taxon>Carnivora</taxon>
        <taxon>Caniformia</taxon>
        <taxon>Pinnipedia</taxon>
        <taxon>Phocidae</taxon>
        <taxon>Monachinae</taxon>
        <taxon>Monachini</taxon>
        <taxon>Neomonachus</taxon>
    </lineage>
</organism>
<evidence type="ECO:0000256" key="20">
    <source>
        <dbReference type="SAM" id="MobiDB-lite"/>
    </source>
</evidence>
<keyword evidence="14" id="KW-0968">Cytoplasmic vesicle</keyword>
<evidence type="ECO:0000256" key="12">
    <source>
        <dbReference type="ARBA" id="ARBA00022990"/>
    </source>
</evidence>
<dbReference type="Proteomes" id="UP000248481">
    <property type="component" value="Chromosome 15"/>
</dbReference>
<dbReference type="InterPro" id="IPR003914">
    <property type="entry name" value="Rabaptin"/>
</dbReference>
<dbReference type="CTD" id="9135"/>
<comment type="subcellular location">
    <subcellularLocation>
        <location evidence="3">Cytoplasmic vesicle</location>
    </subcellularLocation>
    <subcellularLocation>
        <location evidence="2">Early endosome</location>
    </subcellularLocation>
    <subcellularLocation>
        <location evidence="1">Recycling endosome</location>
    </subcellularLocation>
</comment>
<dbReference type="InterPro" id="IPR015390">
    <property type="entry name" value="Rabaptin_Rab5-bd_dom"/>
</dbReference>
<evidence type="ECO:0000256" key="15">
    <source>
        <dbReference type="ARBA" id="ARBA00053463"/>
    </source>
</evidence>
<evidence type="ECO:0000256" key="8">
    <source>
        <dbReference type="ARBA" id="ARBA00022583"/>
    </source>
</evidence>
<keyword evidence="7" id="KW-0597">Phosphoprotein</keyword>
<feature type="domain" description="Rabaptin GTPase-Rab5 binding" evidence="22">
    <location>
        <begin position="483"/>
        <end position="788"/>
    </location>
</feature>
<dbReference type="GO" id="GO:0008083">
    <property type="term" value="F:growth factor activity"/>
    <property type="evidence" value="ECO:0007669"/>
    <property type="project" value="InterPro"/>
</dbReference>
<evidence type="ECO:0000256" key="9">
    <source>
        <dbReference type="ARBA" id="ARBA00022703"/>
    </source>
</evidence>
<proteinExistence type="inferred from homology"/>
<dbReference type="Gene3D" id="1.20.5.730">
    <property type="entry name" value="Single helix bin"/>
    <property type="match status" value="1"/>
</dbReference>
<accession>A0A2Y9HEU0</accession>
<keyword evidence="11" id="KW-0653">Protein transport</keyword>
<evidence type="ECO:0000256" key="1">
    <source>
        <dbReference type="ARBA" id="ARBA00004172"/>
    </source>
</evidence>
<keyword evidence="10" id="KW-0967">Endosome</keyword>
<evidence type="ECO:0000256" key="18">
    <source>
        <dbReference type="ARBA" id="ARBA00081948"/>
    </source>
</evidence>
<evidence type="ECO:0000256" key="2">
    <source>
        <dbReference type="ARBA" id="ARBA00004412"/>
    </source>
</evidence>
<dbReference type="PRINTS" id="PR01432">
    <property type="entry name" value="RABAPTIN"/>
</dbReference>
<gene>
    <name evidence="24" type="primary">RABEP1</name>
</gene>
<reference evidence="24" key="1">
    <citation type="submission" date="2025-08" db="UniProtKB">
        <authorList>
            <consortium name="RefSeq"/>
        </authorList>
    </citation>
    <scope>IDENTIFICATION</scope>
    <source>
        <tissue evidence="24">Blood</tissue>
    </source>
</reference>
<evidence type="ECO:0000259" key="21">
    <source>
        <dbReference type="Pfam" id="PF03528"/>
    </source>
</evidence>
<dbReference type="GO" id="GO:0055037">
    <property type="term" value="C:recycling endosome"/>
    <property type="evidence" value="ECO:0007669"/>
    <property type="project" value="UniProtKB-SubCell"/>
</dbReference>
<evidence type="ECO:0000256" key="17">
    <source>
        <dbReference type="ARBA" id="ARBA00077424"/>
    </source>
</evidence>
<dbReference type="PANTHER" id="PTHR31179">
    <property type="entry name" value="RAB GTPASE-BINDING EFFECTOR PROTEIN"/>
    <property type="match status" value="1"/>
</dbReference>
<evidence type="ECO:0000256" key="3">
    <source>
        <dbReference type="ARBA" id="ARBA00004541"/>
    </source>
</evidence>
<feature type="coiled-coil region" evidence="19">
    <location>
        <begin position="500"/>
        <end position="534"/>
    </location>
</feature>
<dbReference type="FunFam" id="1.20.5.730:FF:000002">
    <property type="entry name" value="Rabaptin, RAB GTPase-binding effector protein 1"/>
    <property type="match status" value="1"/>
</dbReference>
<dbReference type="GO" id="GO:0006897">
    <property type="term" value="P:endocytosis"/>
    <property type="evidence" value="ECO:0007669"/>
    <property type="project" value="UniProtKB-KW"/>
</dbReference>
<feature type="coiled-coil region" evidence="19">
    <location>
        <begin position="571"/>
        <end position="605"/>
    </location>
</feature>
<dbReference type="RefSeq" id="XP_021550261.1">
    <property type="nucleotide sequence ID" value="XM_021694586.2"/>
</dbReference>
<dbReference type="InterPro" id="IPR018514">
    <property type="entry name" value="Rabaptin_CC"/>
</dbReference>
<dbReference type="GeneID" id="110584524"/>
<evidence type="ECO:0000256" key="19">
    <source>
        <dbReference type="SAM" id="Coils"/>
    </source>
</evidence>
<evidence type="ECO:0000256" key="14">
    <source>
        <dbReference type="ARBA" id="ARBA00023329"/>
    </source>
</evidence>
<dbReference type="Pfam" id="PF03528">
    <property type="entry name" value="Rabaptin"/>
    <property type="match status" value="1"/>
</dbReference>
<feature type="coiled-coil region" evidence="19">
    <location>
        <begin position="14"/>
        <end position="229"/>
    </location>
</feature>
<keyword evidence="13 19" id="KW-0175">Coiled coil</keyword>
<dbReference type="PANTHER" id="PTHR31179:SF5">
    <property type="entry name" value="RAB GTPASE-BINDING EFFECTOR PROTEIN 1"/>
    <property type="match status" value="1"/>
</dbReference>
<keyword evidence="12" id="KW-0007">Acetylation</keyword>
<name>A0A2Y9HEU0_NEOSC</name>
<evidence type="ECO:0000256" key="11">
    <source>
        <dbReference type="ARBA" id="ARBA00022927"/>
    </source>
</evidence>